<proteinExistence type="predicted"/>
<dbReference type="Proteomes" id="UP001230268">
    <property type="component" value="Unassembled WGS sequence"/>
</dbReference>
<evidence type="ECO:0000313" key="2">
    <source>
        <dbReference type="EMBL" id="KAK1444615.1"/>
    </source>
</evidence>
<comment type="caution">
    <text evidence="2">The sequence shown here is derived from an EMBL/GenBank/DDBJ whole genome shotgun (WGS) entry which is preliminary data.</text>
</comment>
<evidence type="ECO:0000313" key="3">
    <source>
        <dbReference type="Proteomes" id="UP001230268"/>
    </source>
</evidence>
<protein>
    <submittedName>
        <fullName evidence="2">Uncharacterized protein</fullName>
    </submittedName>
</protein>
<feature type="transmembrane region" description="Helical" evidence="1">
    <location>
        <begin position="391"/>
        <end position="412"/>
    </location>
</feature>
<name>A0AAD8PFR5_BABGI</name>
<dbReference type="AlphaFoldDB" id="A0AAD8PFR5"/>
<sequence>MAKKIKAPESLKDFVKLINRIYTLQLCNDICSQIDVKLKPYVLEGVWKEGVLIIFDRLKKVSELFDISDSDTDIYSSVNENNVDISTITKILVEYLPRVLCLLSFIQFHVTEKYKGRGGGTWKQEVESISEEDQIANASIFKWLNDDHGMSSEFFKRGFCGVDINLSGVKNVSNKLKEILDSVIDRHCVFSLHGLLFLTSRWDHSMLASATMLLHIFCRNATENEACIKFFKSIYKEEKFEAFQDTCCSVVENLEHIYDVICPMISGTSRSTDINISSEAMYLYVVWLKRNLKNVIVSLRKLKKDSRKWSEVNLRNALTSGPAKYGFLFTLDVQKARGNVEDYQSSFEMVCMQLSLASLTSPACGFAPESLYDLQRIVDVIQITKSSSIGIIQGVLTTAGIISALTYAITIFGHIDTVKSIMEFPDFAKSVYRKLVSFCKALINFPQSISKSNS</sequence>
<organism evidence="2 3">
    <name type="scientific">Babesia gibsoni</name>
    <dbReference type="NCBI Taxonomy" id="33632"/>
    <lineage>
        <taxon>Eukaryota</taxon>
        <taxon>Sar</taxon>
        <taxon>Alveolata</taxon>
        <taxon>Apicomplexa</taxon>
        <taxon>Aconoidasida</taxon>
        <taxon>Piroplasmida</taxon>
        <taxon>Babesiidae</taxon>
        <taxon>Babesia</taxon>
    </lineage>
</organism>
<gene>
    <name evidence="2" type="ORF">BgAZ_105210</name>
</gene>
<keyword evidence="1" id="KW-0812">Transmembrane</keyword>
<accession>A0AAD8PFR5</accession>
<keyword evidence="3" id="KW-1185">Reference proteome</keyword>
<keyword evidence="1" id="KW-0472">Membrane</keyword>
<dbReference type="EMBL" id="JAVEPI010000001">
    <property type="protein sequence ID" value="KAK1444615.1"/>
    <property type="molecule type" value="Genomic_DNA"/>
</dbReference>
<evidence type="ECO:0000256" key="1">
    <source>
        <dbReference type="SAM" id="Phobius"/>
    </source>
</evidence>
<keyword evidence="1" id="KW-1133">Transmembrane helix</keyword>
<reference evidence="2" key="1">
    <citation type="submission" date="2023-08" db="EMBL/GenBank/DDBJ databases">
        <title>Draft sequence of the Babesia gibsoni genome.</title>
        <authorList>
            <person name="Yamagishi J.Y."/>
            <person name="Xuan X.X."/>
        </authorList>
    </citation>
    <scope>NUCLEOTIDE SEQUENCE</scope>
    <source>
        <strain evidence="2">Azabu</strain>
    </source>
</reference>